<evidence type="ECO:0000313" key="2">
    <source>
        <dbReference type="Proteomes" id="UP001266995"/>
    </source>
</evidence>
<sequence>MSFKQNEENLFSIFALKNYYYGKKITVTIEVEDGSTWTFTGTIKYTTERLATCQIMKQYLKKLFKRDNDASFREIKELLPIKNKIERMEKELRKKHPL</sequence>
<evidence type="ECO:0000313" key="1">
    <source>
        <dbReference type="EMBL" id="MDT4512238.1"/>
    </source>
</evidence>
<organism evidence="1 2">
    <name type="scientific">Bacteroides cellulosilyticus</name>
    <dbReference type="NCBI Taxonomy" id="246787"/>
    <lineage>
        <taxon>Bacteria</taxon>
        <taxon>Pseudomonadati</taxon>
        <taxon>Bacteroidota</taxon>
        <taxon>Bacteroidia</taxon>
        <taxon>Bacteroidales</taxon>
        <taxon>Bacteroidaceae</taxon>
        <taxon>Bacteroides</taxon>
    </lineage>
</organism>
<accession>A0AAW8VIZ2</accession>
<name>A0AAW8VIZ2_9BACE</name>
<reference evidence="1" key="1">
    <citation type="submission" date="2023-08" db="EMBL/GenBank/DDBJ databases">
        <title>Reintroducing virulent viruses to syntetic microbiomes.</title>
        <authorList>
            <person name="Wilde J."/>
            <person name="Boyes R."/>
            <person name="Robinson A.V."/>
            <person name="Daisley B.A."/>
            <person name="Allen-Vercoe E."/>
        </authorList>
    </citation>
    <scope>NUCLEOTIDE SEQUENCE</scope>
    <source>
        <strain evidence="1">225I_12FAA</strain>
    </source>
</reference>
<dbReference type="Proteomes" id="UP001266995">
    <property type="component" value="Unassembled WGS sequence"/>
</dbReference>
<dbReference type="AlphaFoldDB" id="A0AAW8VIZ2"/>
<proteinExistence type="predicted"/>
<dbReference type="RefSeq" id="WP_118436278.1">
    <property type="nucleotide sequence ID" value="NZ_JADMQL010000021.1"/>
</dbReference>
<comment type="caution">
    <text evidence="1">The sequence shown here is derived from an EMBL/GenBank/DDBJ whole genome shotgun (WGS) entry which is preliminary data.</text>
</comment>
<gene>
    <name evidence="1" type="ORF">RO785_14790</name>
</gene>
<protein>
    <submittedName>
        <fullName evidence="1">Uncharacterized protein</fullName>
    </submittedName>
</protein>
<dbReference type="EMBL" id="JAVSNH010000001">
    <property type="protein sequence ID" value="MDT4512238.1"/>
    <property type="molecule type" value="Genomic_DNA"/>
</dbReference>